<dbReference type="Proteomes" id="UP000003195">
    <property type="component" value="Unassembled WGS sequence"/>
</dbReference>
<evidence type="ECO:0000313" key="18">
    <source>
        <dbReference type="EMBL" id="EFQ05078.1"/>
    </source>
</evidence>
<comment type="function">
    <text evidence="16">Poorly processive, error-prone DNA polymerase involved in untargeted mutagenesis. Copies undamaged DNA at stalled replication forks, which arise in vivo from mismatched or misaligned primer ends. These misaligned primers can be extended by PolIV. Exhibits no 3'-5' exonuclease (proofreading) activity. May be involved in translesional synthesis, in conjunction with the beta clamp from PolIII.</text>
</comment>
<keyword evidence="19" id="KW-1185">Reference proteome</keyword>
<organism evidence="18 19">
    <name type="scientific">Megasphaera micronuciformis F0359</name>
    <dbReference type="NCBI Taxonomy" id="706434"/>
    <lineage>
        <taxon>Bacteria</taxon>
        <taxon>Bacillati</taxon>
        <taxon>Bacillota</taxon>
        <taxon>Negativicutes</taxon>
        <taxon>Veillonellales</taxon>
        <taxon>Veillonellaceae</taxon>
        <taxon>Megasphaera</taxon>
    </lineage>
</organism>
<protein>
    <recommendedName>
        <fullName evidence="16">DNA polymerase IV</fullName>
        <shortName evidence="16">Pol IV</shortName>
        <ecNumber evidence="16">2.7.7.7</ecNumber>
    </recommendedName>
</protein>
<keyword evidence="14 16" id="KW-0234">DNA repair</keyword>
<keyword evidence="5 16" id="KW-0963">Cytoplasm</keyword>
<evidence type="ECO:0000256" key="15">
    <source>
        <dbReference type="ARBA" id="ARBA00049244"/>
    </source>
</evidence>
<evidence type="ECO:0000256" key="11">
    <source>
        <dbReference type="ARBA" id="ARBA00022842"/>
    </source>
</evidence>
<dbReference type="PANTHER" id="PTHR11076">
    <property type="entry name" value="DNA REPAIR POLYMERASE UMUC / TRANSFERASE FAMILY MEMBER"/>
    <property type="match status" value="1"/>
</dbReference>
<keyword evidence="12 16" id="KW-0239">DNA-directed DNA polymerase</keyword>
<feature type="site" description="Substrate discrimination" evidence="16">
    <location>
        <position position="9"/>
    </location>
</feature>
<dbReference type="HAMAP" id="MF_01113">
    <property type="entry name" value="DNApol_IV"/>
    <property type="match status" value="1"/>
</dbReference>
<dbReference type="Gene3D" id="1.10.150.20">
    <property type="entry name" value="5' to 3' exonuclease, C-terminal subdomain"/>
    <property type="match status" value="1"/>
</dbReference>
<dbReference type="GO" id="GO:0006261">
    <property type="term" value="P:DNA-templated DNA replication"/>
    <property type="evidence" value="ECO:0007669"/>
    <property type="project" value="UniProtKB-UniRule"/>
</dbReference>
<comment type="catalytic activity">
    <reaction evidence="15 16">
        <text>DNA(n) + a 2'-deoxyribonucleoside 5'-triphosphate = DNA(n+1) + diphosphate</text>
        <dbReference type="Rhea" id="RHEA:22508"/>
        <dbReference type="Rhea" id="RHEA-COMP:17339"/>
        <dbReference type="Rhea" id="RHEA-COMP:17340"/>
        <dbReference type="ChEBI" id="CHEBI:33019"/>
        <dbReference type="ChEBI" id="CHEBI:61560"/>
        <dbReference type="ChEBI" id="CHEBI:173112"/>
        <dbReference type="EC" id="2.7.7.7"/>
    </reaction>
</comment>
<dbReference type="GO" id="GO:0009432">
    <property type="term" value="P:SOS response"/>
    <property type="evidence" value="ECO:0007669"/>
    <property type="project" value="TreeGrafter"/>
</dbReference>
<keyword evidence="11 16" id="KW-0460">Magnesium</keyword>
<dbReference type="STRING" id="706434.HMPREF9429_00156"/>
<dbReference type="InterPro" id="IPR001126">
    <property type="entry name" value="UmuC"/>
</dbReference>
<keyword evidence="6 16" id="KW-0808">Transferase</keyword>
<name>E2Z9Q2_9FIRM</name>
<dbReference type="Gene3D" id="3.40.1170.60">
    <property type="match status" value="1"/>
</dbReference>
<dbReference type="InterPro" id="IPR043128">
    <property type="entry name" value="Rev_trsase/Diguanyl_cyclase"/>
</dbReference>
<dbReference type="NCBIfam" id="NF002882">
    <property type="entry name" value="PRK03348.1"/>
    <property type="match status" value="1"/>
</dbReference>
<proteinExistence type="inferred from homology"/>
<evidence type="ECO:0000256" key="6">
    <source>
        <dbReference type="ARBA" id="ARBA00022679"/>
    </source>
</evidence>
<feature type="binding site" evidence="16">
    <location>
        <position position="4"/>
    </location>
    <ligand>
        <name>Mg(2+)</name>
        <dbReference type="ChEBI" id="CHEBI:18420"/>
    </ligand>
</feature>
<keyword evidence="8 16" id="KW-0235">DNA replication</keyword>
<evidence type="ECO:0000256" key="10">
    <source>
        <dbReference type="ARBA" id="ARBA00022763"/>
    </source>
</evidence>
<reference evidence="18 19" key="1">
    <citation type="submission" date="2010-08" db="EMBL/GenBank/DDBJ databases">
        <authorList>
            <person name="Weinstock G."/>
            <person name="Sodergren E."/>
            <person name="Clifton S."/>
            <person name="Fulton L."/>
            <person name="Fulton B."/>
            <person name="Courtney L."/>
            <person name="Fronick C."/>
            <person name="Harrison M."/>
            <person name="Strong C."/>
            <person name="Farmer C."/>
            <person name="Delahaunty K."/>
            <person name="Markovic C."/>
            <person name="Hall O."/>
            <person name="Minx P."/>
            <person name="Tomlinson C."/>
            <person name="Mitreva M."/>
            <person name="Hou S."/>
            <person name="Chen J."/>
            <person name="Wollam A."/>
            <person name="Pepin K.H."/>
            <person name="Johnson M."/>
            <person name="Bhonagiri V."/>
            <person name="Zhang X."/>
            <person name="Suruliraj S."/>
            <person name="Warren W."/>
            <person name="Chinwalla A."/>
            <person name="Mardis E.R."/>
            <person name="Wilson R.K."/>
        </authorList>
    </citation>
    <scope>NUCLEOTIDE SEQUENCE [LARGE SCALE GENOMIC DNA]</scope>
    <source>
        <strain evidence="18 19">F0359</strain>
    </source>
</reference>
<keyword evidence="10 16" id="KW-0227">DNA damage</keyword>
<dbReference type="EC" id="2.7.7.7" evidence="16"/>
<evidence type="ECO:0000256" key="12">
    <source>
        <dbReference type="ARBA" id="ARBA00022932"/>
    </source>
</evidence>
<keyword evidence="4 16" id="KW-0515">Mutator protein</keyword>
<dbReference type="GO" id="GO:0003887">
    <property type="term" value="F:DNA-directed DNA polymerase activity"/>
    <property type="evidence" value="ECO:0007669"/>
    <property type="project" value="UniProtKB-UniRule"/>
</dbReference>
<dbReference type="GO" id="GO:0006281">
    <property type="term" value="P:DNA repair"/>
    <property type="evidence" value="ECO:0007669"/>
    <property type="project" value="UniProtKB-UniRule"/>
</dbReference>
<dbReference type="InterPro" id="IPR024728">
    <property type="entry name" value="PolY_HhH_motif"/>
</dbReference>
<dbReference type="PANTHER" id="PTHR11076:SF33">
    <property type="entry name" value="DNA POLYMERASE KAPPA"/>
    <property type="match status" value="1"/>
</dbReference>
<dbReference type="PROSITE" id="PS50173">
    <property type="entry name" value="UMUC"/>
    <property type="match status" value="1"/>
</dbReference>
<dbReference type="Gene3D" id="3.30.70.270">
    <property type="match status" value="1"/>
</dbReference>
<keyword evidence="9 16" id="KW-0479">Metal-binding</keyword>
<accession>E2Z9Q2</accession>
<evidence type="ECO:0000256" key="14">
    <source>
        <dbReference type="ARBA" id="ARBA00023204"/>
    </source>
</evidence>
<dbReference type="NCBIfam" id="NF002677">
    <property type="entry name" value="PRK02406.1"/>
    <property type="match status" value="1"/>
</dbReference>
<evidence type="ECO:0000256" key="8">
    <source>
        <dbReference type="ARBA" id="ARBA00022705"/>
    </source>
</evidence>
<comment type="subcellular location">
    <subcellularLocation>
        <location evidence="1 16">Cytoplasm</location>
    </subcellularLocation>
</comment>
<evidence type="ECO:0000313" key="19">
    <source>
        <dbReference type="Proteomes" id="UP000003195"/>
    </source>
</evidence>
<keyword evidence="7 16" id="KW-0548">Nucleotidyltransferase</keyword>
<dbReference type="FunFam" id="3.30.1490.100:FF:000004">
    <property type="entry name" value="DNA polymerase IV"/>
    <property type="match status" value="1"/>
</dbReference>
<comment type="caution">
    <text evidence="18">The sequence shown here is derived from an EMBL/GenBank/DDBJ whole genome shotgun (WGS) entry which is preliminary data.</text>
</comment>
<feature type="domain" description="UmuC" evidence="17">
    <location>
        <begin position="1"/>
        <end position="180"/>
    </location>
</feature>
<evidence type="ECO:0000256" key="1">
    <source>
        <dbReference type="ARBA" id="ARBA00004496"/>
    </source>
</evidence>
<evidence type="ECO:0000256" key="9">
    <source>
        <dbReference type="ARBA" id="ARBA00022723"/>
    </source>
</evidence>
<keyword evidence="13 16" id="KW-0238">DNA-binding</keyword>
<feature type="binding site" evidence="16">
    <location>
        <position position="98"/>
    </location>
    <ligand>
        <name>Mg(2+)</name>
        <dbReference type="ChEBI" id="CHEBI:18420"/>
    </ligand>
</feature>
<dbReference type="Pfam" id="PF11799">
    <property type="entry name" value="IMS_C"/>
    <property type="match status" value="1"/>
</dbReference>
<dbReference type="InterPro" id="IPR043502">
    <property type="entry name" value="DNA/RNA_pol_sf"/>
</dbReference>
<evidence type="ECO:0000256" key="7">
    <source>
        <dbReference type="ARBA" id="ARBA00022695"/>
    </source>
</evidence>
<dbReference type="GO" id="GO:0005829">
    <property type="term" value="C:cytosol"/>
    <property type="evidence" value="ECO:0007669"/>
    <property type="project" value="TreeGrafter"/>
</dbReference>
<evidence type="ECO:0000256" key="2">
    <source>
        <dbReference type="ARBA" id="ARBA00010945"/>
    </source>
</evidence>
<dbReference type="HOGENOM" id="CLU_012348_1_2_9"/>
<dbReference type="InterPro" id="IPR017961">
    <property type="entry name" value="DNA_pol_Y-fam_little_finger"/>
</dbReference>
<dbReference type="eggNOG" id="COG0389">
    <property type="taxonomic scope" value="Bacteria"/>
</dbReference>
<dbReference type="InterPro" id="IPR050116">
    <property type="entry name" value="DNA_polymerase-Y"/>
</dbReference>
<dbReference type="FunFam" id="3.40.1170.60:FF:000001">
    <property type="entry name" value="DNA polymerase IV"/>
    <property type="match status" value="1"/>
</dbReference>
<dbReference type="Gene3D" id="3.30.1490.100">
    <property type="entry name" value="DNA polymerase, Y-family, little finger domain"/>
    <property type="match status" value="1"/>
</dbReference>
<dbReference type="CDD" id="cd03586">
    <property type="entry name" value="PolY_Pol_IV_kappa"/>
    <property type="match status" value="1"/>
</dbReference>
<dbReference type="EMBL" id="AECS01000003">
    <property type="protein sequence ID" value="EFQ05078.1"/>
    <property type="molecule type" value="Genomic_DNA"/>
</dbReference>
<feature type="active site" evidence="16">
    <location>
        <position position="99"/>
    </location>
</feature>
<evidence type="ECO:0000256" key="16">
    <source>
        <dbReference type="HAMAP-Rule" id="MF_01113"/>
    </source>
</evidence>
<dbReference type="SUPFAM" id="SSF56672">
    <property type="entry name" value="DNA/RNA polymerases"/>
    <property type="match status" value="1"/>
</dbReference>
<gene>
    <name evidence="16" type="primary">dinB</name>
    <name evidence="18" type="ORF">HMPREF9429_00156</name>
</gene>
<evidence type="ECO:0000259" key="17">
    <source>
        <dbReference type="PROSITE" id="PS50173"/>
    </source>
</evidence>
<evidence type="ECO:0000256" key="4">
    <source>
        <dbReference type="ARBA" id="ARBA00022457"/>
    </source>
</evidence>
<comment type="similarity">
    <text evidence="2 16">Belongs to the DNA polymerase type-Y family.</text>
</comment>
<dbReference type="Pfam" id="PF00817">
    <property type="entry name" value="IMS"/>
    <property type="match status" value="1"/>
</dbReference>
<sequence>MHVDMDAFYASVEQRDNPELRGRPVIVGGTSDRGVVATASYEARAYGVHSALGTKKARQLCPDGIFLPPRIAYYRTISRQIRKIFEGYSPDIEPLSLDEAFLDISGLHGHYKDVLEVGRAVKRDIKEQTGLVASAGIGPNKFLAKLASDLDKPDGLVCIPYGKEAEMLAPLPVRKIWGVGKVTENRLLSAGYDTIGSIAAASPDKLRPLVGNQAERLYELAHGRDYRRVETAQQVKSIGNEQTYEQDLVLQEDVDRQLRLLAEEVAYRLRKHGLMGRTMTLKIRYNDFTTETRSESSESMGLYTEEQLYFSARKLYAKKTRKGSVRLLGVTVSKLQTVIIQDSLFAEEPTTKKRLAEEKVTTAIDKLQERFGRRAVMKGFLWEAESSVKEVKEKE</sequence>
<dbReference type="GO" id="GO:0003684">
    <property type="term" value="F:damaged DNA binding"/>
    <property type="evidence" value="ECO:0007669"/>
    <property type="project" value="InterPro"/>
</dbReference>
<dbReference type="GO" id="GO:0000287">
    <property type="term" value="F:magnesium ion binding"/>
    <property type="evidence" value="ECO:0007669"/>
    <property type="project" value="UniProtKB-UniRule"/>
</dbReference>
<dbReference type="InterPro" id="IPR022880">
    <property type="entry name" value="DNApol_IV"/>
</dbReference>
<evidence type="ECO:0000256" key="5">
    <source>
        <dbReference type="ARBA" id="ARBA00022490"/>
    </source>
</evidence>
<evidence type="ECO:0000256" key="13">
    <source>
        <dbReference type="ARBA" id="ARBA00023125"/>
    </source>
</evidence>
<evidence type="ECO:0000256" key="3">
    <source>
        <dbReference type="ARBA" id="ARBA00011245"/>
    </source>
</evidence>
<dbReference type="Pfam" id="PF11798">
    <property type="entry name" value="IMS_HHH"/>
    <property type="match status" value="1"/>
</dbReference>
<dbReference type="SUPFAM" id="SSF100879">
    <property type="entry name" value="Lesion bypass DNA polymerase (Y-family), little finger domain"/>
    <property type="match status" value="1"/>
</dbReference>
<comment type="subunit">
    <text evidence="3 16">Monomer.</text>
</comment>
<dbReference type="GO" id="GO:0042276">
    <property type="term" value="P:error-prone translesion synthesis"/>
    <property type="evidence" value="ECO:0007669"/>
    <property type="project" value="TreeGrafter"/>
</dbReference>
<dbReference type="InterPro" id="IPR036775">
    <property type="entry name" value="DNA_pol_Y-fam_lit_finger_sf"/>
</dbReference>
<comment type="cofactor">
    <cofactor evidence="16">
        <name>Mg(2+)</name>
        <dbReference type="ChEBI" id="CHEBI:18420"/>
    </cofactor>
    <text evidence="16">Binds 2 magnesium ions per subunit.</text>
</comment>
<dbReference type="AlphaFoldDB" id="E2Z9Q2"/>